<dbReference type="CDD" id="cd01127">
    <property type="entry name" value="TrwB_TraG_TraD_VirD4"/>
    <property type="match status" value="1"/>
</dbReference>
<dbReference type="Pfam" id="PF12696">
    <property type="entry name" value="TraG-D_C"/>
    <property type="match status" value="1"/>
</dbReference>
<keyword evidence="4" id="KW-0614">Plasmid</keyword>
<sequence>MTDTDEIQLRSIKIMSEMINYQLFEAMMTALSQLYLLTFYHAGILSFVAGLITPTIYFDKPEKNEKGSVLRRLFIFIAVLLFCFGTLSNFTVPAMINALQQHYFVALSDLVYPVWAYLYLPLFLLGIGIHVALRRAISPRLNKLKQKMTKKTTMARDERTDVRTVKAFLPETVQYDPEKYIDLNKGVFVGLDREHQPQYIPLDDIQKQHADIIGTTGAGKGVASGLILYQLILANEGVFVMDPKNDEWAPHLMKYACEKAGKPFYLIDLNKKAPQLDLLADATPEQIEELLVAGFSLAEKGDVADFYRIDDRKAAREAPLQASHIERRSFKNLLNTVYVRGIAETIKAFYGKLEELSLVESINAIGGMRLQDVYDQGGCCYVIGSMRNSKILITQKMILIRLFQLAETRDRVAGKPRPIAIFLDELKYHISKPAMEGLGAARDKGVHMFLAHQSIADLKDCPADLNGDAVVGAVVENTKFKLVYRLQDPDTAKWVSEMSGTILVDDETRYVEANKSLSEVVEDKRNIRMAERQYVDTNMLLNLPAFVSYIFTTNDVPKPSLIAPIKVQKQHLVTFDETQQTLPDEPEELTQESEEPMGELLVHEDEHSDPEGSPTPQGADMNNDFNELDLDTFTPAGDEPKTTPQRSTEEETAELEALSQQIDGLNE</sequence>
<keyword evidence="2" id="KW-1133">Transmembrane helix</keyword>
<feature type="transmembrane region" description="Helical" evidence="2">
    <location>
        <begin position="116"/>
        <end position="137"/>
    </location>
</feature>
<feature type="compositionally biased region" description="Basic and acidic residues" evidence="1">
    <location>
        <begin position="601"/>
        <end position="610"/>
    </location>
</feature>
<proteinExistence type="predicted"/>
<dbReference type="SUPFAM" id="SSF52540">
    <property type="entry name" value="P-loop containing nucleoside triphosphate hydrolases"/>
    <property type="match status" value="1"/>
</dbReference>
<dbReference type="InterPro" id="IPR016387">
    <property type="entry name" value="Mobilization_MobA"/>
</dbReference>
<feature type="transmembrane region" description="Helical" evidence="2">
    <location>
        <begin position="73"/>
        <end position="96"/>
    </location>
</feature>
<accession>A0A1Y1B9C6</accession>
<evidence type="ECO:0000259" key="3">
    <source>
        <dbReference type="Pfam" id="PF12696"/>
    </source>
</evidence>
<dbReference type="InterPro" id="IPR032689">
    <property type="entry name" value="TraG-D_C"/>
</dbReference>
<feature type="transmembrane region" description="Helical" evidence="2">
    <location>
        <begin position="34"/>
        <end position="52"/>
    </location>
</feature>
<dbReference type="PANTHER" id="PTHR30121:SF6">
    <property type="entry name" value="SLR6007 PROTEIN"/>
    <property type="match status" value="1"/>
</dbReference>
<dbReference type="PIRSF" id="PIRSF003273">
    <property type="entry name" value="Mobilization_MobA"/>
    <property type="match status" value="1"/>
</dbReference>
<dbReference type="Gene3D" id="3.40.50.300">
    <property type="entry name" value="P-loop containing nucleotide triphosphate hydrolases"/>
    <property type="match status" value="2"/>
</dbReference>
<name>A0A1Y1B9C6_VIBPH</name>
<dbReference type="InterPro" id="IPR051162">
    <property type="entry name" value="T4SS_component"/>
</dbReference>
<keyword evidence="2" id="KW-0472">Membrane</keyword>
<evidence type="ECO:0000256" key="1">
    <source>
        <dbReference type="SAM" id="MobiDB-lite"/>
    </source>
</evidence>
<feature type="region of interest" description="Disordered" evidence="1">
    <location>
        <begin position="601"/>
        <end position="667"/>
    </location>
</feature>
<geneLocation type="plasmid" evidence="4">
    <name>pVP2HP</name>
</geneLocation>
<dbReference type="EMBL" id="AP014859">
    <property type="protein sequence ID" value="BAX56723.1"/>
    <property type="molecule type" value="Genomic_DNA"/>
</dbReference>
<evidence type="ECO:0000256" key="2">
    <source>
        <dbReference type="SAM" id="Phobius"/>
    </source>
</evidence>
<feature type="domain" description="TraD/TraG TraM recognition site" evidence="3">
    <location>
        <begin position="418"/>
        <end position="543"/>
    </location>
</feature>
<protein>
    <submittedName>
        <fullName evidence="4">MobB protein</fullName>
    </submittedName>
</protein>
<reference evidence="4" key="1">
    <citation type="journal article" date="2017" name="Infect. Genet. Evol.">
        <title>Plasmid dynamics in Vibrio parahaemolyticus strains related to shrimp Acute Hepatopancreatic Necrosis Syndrome (AHPNS).</title>
        <authorList>
            <person name="Theethakaew C."/>
            <person name="Nakamura S."/>
            <person name="Motooka D."/>
            <person name="Matsuda S."/>
            <person name="Kodama T."/>
            <person name="Chonsin K."/>
            <person name="Suthienkul O."/>
            <person name="Iida T."/>
        </authorList>
    </citation>
    <scope>NUCLEOTIDE SEQUENCE</scope>
    <source>
        <strain evidence="4">VPE61</strain>
        <plasmid evidence="4">pVP2HP</plasmid>
    </source>
</reference>
<dbReference type="PANTHER" id="PTHR30121">
    <property type="entry name" value="UNCHARACTERIZED PROTEIN YJGR-RELATED"/>
    <property type="match status" value="1"/>
</dbReference>
<organism evidence="4">
    <name type="scientific">Vibrio parahaemolyticus</name>
    <dbReference type="NCBI Taxonomy" id="670"/>
    <lineage>
        <taxon>Bacteria</taxon>
        <taxon>Pseudomonadati</taxon>
        <taxon>Pseudomonadota</taxon>
        <taxon>Gammaproteobacteria</taxon>
        <taxon>Vibrionales</taxon>
        <taxon>Vibrionaceae</taxon>
        <taxon>Vibrio</taxon>
    </lineage>
</organism>
<dbReference type="AlphaFoldDB" id="A0A1Y1B9C6"/>
<evidence type="ECO:0000313" key="4">
    <source>
        <dbReference type="EMBL" id="BAX56723.1"/>
    </source>
</evidence>
<dbReference type="InterPro" id="IPR027417">
    <property type="entry name" value="P-loop_NTPase"/>
</dbReference>
<keyword evidence="2" id="KW-0812">Transmembrane</keyword>